<evidence type="ECO:0000313" key="1">
    <source>
        <dbReference type="EMBL" id="RKG32862.1"/>
    </source>
</evidence>
<accession>A0A3A8ED27</accession>
<gene>
    <name evidence="1" type="ORF">D7V21_10285</name>
</gene>
<protein>
    <submittedName>
        <fullName evidence="1">Uncharacterized protein</fullName>
    </submittedName>
</protein>
<sequence>MLDTSKMIVERIGETDQHYLAANTPELALERGDLRLQLVEISRNRQERVHFLHEAIAILETSRIEFDEIPMSLYIDLSLQLAKAYMMYYELNHEVKFATITQQILKPLAHLQHGDVLFFLAYASSVKAEYALTRHWLEKYTQCAEFDLELMQYHSAFAALHQHDWFKTLIRSKKH</sequence>
<evidence type="ECO:0000313" key="2">
    <source>
        <dbReference type="Proteomes" id="UP000269001"/>
    </source>
</evidence>
<keyword evidence="2" id="KW-1185">Reference proteome</keyword>
<dbReference type="AlphaFoldDB" id="A0A3A8ED27"/>
<organism evidence="1 2">
    <name type="scientific">Acinetobacter guerrae</name>
    <dbReference type="NCBI Taxonomy" id="1843371"/>
    <lineage>
        <taxon>Bacteria</taxon>
        <taxon>Pseudomonadati</taxon>
        <taxon>Pseudomonadota</taxon>
        <taxon>Gammaproteobacteria</taxon>
        <taxon>Moraxellales</taxon>
        <taxon>Moraxellaceae</taxon>
        <taxon>Acinetobacter</taxon>
    </lineage>
</organism>
<reference evidence="1 2" key="1">
    <citation type="submission" date="2018-09" db="EMBL/GenBank/DDBJ databases">
        <title>The draft genome of Acinetobacter spp. strains.</title>
        <authorList>
            <person name="Qin J."/>
            <person name="Feng Y."/>
            <person name="Zong Z."/>
        </authorList>
    </citation>
    <scope>NUCLEOTIDE SEQUENCE [LARGE SCALE GENOMIC DNA]</scope>
    <source>
        <strain evidence="1 2">WCHAc060096</strain>
    </source>
</reference>
<dbReference type="RefSeq" id="WP_120370420.1">
    <property type="nucleotide sequence ID" value="NZ_BKYM01000014.1"/>
</dbReference>
<proteinExistence type="predicted"/>
<comment type="caution">
    <text evidence="1">The sequence shown here is derived from an EMBL/GenBank/DDBJ whole genome shotgun (WGS) entry which is preliminary data.</text>
</comment>
<dbReference type="Proteomes" id="UP000269001">
    <property type="component" value="Unassembled WGS sequence"/>
</dbReference>
<dbReference type="EMBL" id="RAXU01000012">
    <property type="protein sequence ID" value="RKG32862.1"/>
    <property type="molecule type" value="Genomic_DNA"/>
</dbReference>
<name>A0A3A8ED27_9GAMM</name>